<dbReference type="AlphaFoldDB" id="A0A8H6S3Q8"/>
<reference evidence="2" key="1">
    <citation type="submission" date="2020-05" db="EMBL/GenBank/DDBJ databases">
        <title>Mycena genomes resolve the evolution of fungal bioluminescence.</title>
        <authorList>
            <person name="Tsai I.J."/>
        </authorList>
    </citation>
    <scope>NUCLEOTIDE SEQUENCE</scope>
    <source>
        <strain evidence="2">171206Taipei</strain>
    </source>
</reference>
<feature type="compositionally biased region" description="Polar residues" evidence="1">
    <location>
        <begin position="236"/>
        <end position="264"/>
    </location>
</feature>
<feature type="compositionally biased region" description="Basic and acidic residues" evidence="1">
    <location>
        <begin position="189"/>
        <end position="200"/>
    </location>
</feature>
<organism evidence="2 3">
    <name type="scientific">Mycena indigotica</name>
    <dbReference type="NCBI Taxonomy" id="2126181"/>
    <lineage>
        <taxon>Eukaryota</taxon>
        <taxon>Fungi</taxon>
        <taxon>Dikarya</taxon>
        <taxon>Basidiomycota</taxon>
        <taxon>Agaricomycotina</taxon>
        <taxon>Agaricomycetes</taxon>
        <taxon>Agaricomycetidae</taxon>
        <taxon>Agaricales</taxon>
        <taxon>Marasmiineae</taxon>
        <taxon>Mycenaceae</taxon>
        <taxon>Mycena</taxon>
    </lineage>
</organism>
<feature type="compositionally biased region" description="Pro residues" evidence="1">
    <location>
        <begin position="155"/>
        <end position="166"/>
    </location>
</feature>
<dbReference type="GeneID" id="59350643"/>
<name>A0A8H6S3Q8_9AGAR</name>
<accession>A0A8H6S3Q8</accession>
<feature type="compositionally biased region" description="Low complexity" evidence="1">
    <location>
        <begin position="139"/>
        <end position="154"/>
    </location>
</feature>
<dbReference type="EMBL" id="JACAZF010000011">
    <property type="protein sequence ID" value="KAF7292625.1"/>
    <property type="molecule type" value="Genomic_DNA"/>
</dbReference>
<feature type="region of interest" description="Disordered" evidence="1">
    <location>
        <begin position="412"/>
        <end position="446"/>
    </location>
</feature>
<evidence type="ECO:0000313" key="2">
    <source>
        <dbReference type="EMBL" id="KAF7292625.1"/>
    </source>
</evidence>
<evidence type="ECO:0000313" key="3">
    <source>
        <dbReference type="Proteomes" id="UP000636479"/>
    </source>
</evidence>
<feature type="region of interest" description="Disordered" evidence="1">
    <location>
        <begin position="138"/>
        <end position="211"/>
    </location>
</feature>
<comment type="caution">
    <text evidence="2">The sequence shown here is derived from an EMBL/GenBank/DDBJ whole genome shotgun (WGS) entry which is preliminary data.</text>
</comment>
<dbReference type="RefSeq" id="XP_037215053.1">
    <property type="nucleotide sequence ID" value="XM_037368127.1"/>
</dbReference>
<protein>
    <submittedName>
        <fullName evidence="2">Uncharacterized protein</fullName>
    </submittedName>
</protein>
<dbReference type="Proteomes" id="UP000636479">
    <property type="component" value="Unassembled WGS sequence"/>
</dbReference>
<gene>
    <name evidence="2" type="ORF">MIND_01160400</name>
</gene>
<proteinExistence type="predicted"/>
<keyword evidence="3" id="KW-1185">Reference proteome</keyword>
<feature type="region of interest" description="Disordered" evidence="1">
    <location>
        <begin position="228"/>
        <end position="266"/>
    </location>
</feature>
<sequence length="446" mass="46435">MPLHRNEHEFTFSIKLSGLVAEPRVAPPRSPRRAPLSPYHDIRHHGPFPICATRLREVVVPLDGTYFTPDAARMLELARAAGCGCAAYGVGCAVCGNALGALFTPCRTHTARSSGSLRRQQHYVFLPGHVSPAIHDARAQTQAPTTTPTNADATPRPPAVTLPPLPIRTSGSSVESGRGAFPTSNSARDAGEAETARGDVDDAPPVPDTFVVMESPFREMYQRRRAVSLRAGDADSGNTNLSDGENRNAAQGASPTTDANQFNNDVDADSDDVVMRVLDAERMRRGLGPEPRLESGAPHRIRAGRLASGRWLVRAAPALAAGILPPLEIVAPPVIGAGPGPGPGSTAVAAGVTTTADQPRAGGIEATNDGEAEMIEVLRMVAEMGTPVPLPVAAPGADRRAAMHRLAAEQGRMDRGTPGPVTGAMGDGGWGAGGQRPRRGGPAGGC</sequence>
<evidence type="ECO:0000256" key="1">
    <source>
        <dbReference type="SAM" id="MobiDB-lite"/>
    </source>
</evidence>
<feature type="compositionally biased region" description="Gly residues" evidence="1">
    <location>
        <begin position="425"/>
        <end position="434"/>
    </location>
</feature>